<dbReference type="SUPFAM" id="SSF141673">
    <property type="entry name" value="MOSC N-terminal domain-like"/>
    <property type="match status" value="1"/>
</dbReference>
<dbReference type="InterPro" id="IPR011037">
    <property type="entry name" value="Pyrv_Knase-like_insert_dom_sf"/>
</dbReference>
<dbReference type="InterPro" id="IPR005302">
    <property type="entry name" value="MoCF_Sase_C"/>
</dbReference>
<comment type="catalytic activity">
    <reaction evidence="4">
        <text>Mo-molybdopterin + L-cysteine + AH2 = thio-Mo-molybdopterin + L-alanine + A + H2O</text>
        <dbReference type="Rhea" id="RHEA:42636"/>
        <dbReference type="ChEBI" id="CHEBI:13193"/>
        <dbReference type="ChEBI" id="CHEBI:15377"/>
        <dbReference type="ChEBI" id="CHEBI:17499"/>
        <dbReference type="ChEBI" id="CHEBI:35235"/>
        <dbReference type="ChEBI" id="CHEBI:57972"/>
        <dbReference type="ChEBI" id="CHEBI:71302"/>
        <dbReference type="ChEBI" id="CHEBI:82685"/>
        <dbReference type="EC" id="2.8.1.9"/>
    </reaction>
</comment>
<dbReference type="InterPro" id="IPR005303">
    <property type="entry name" value="MOCOS_middle"/>
</dbReference>
<dbReference type="GO" id="GO:0016829">
    <property type="term" value="F:lyase activity"/>
    <property type="evidence" value="ECO:0007669"/>
    <property type="project" value="UniProtKB-UniRule"/>
</dbReference>
<dbReference type="GO" id="GO:0030170">
    <property type="term" value="F:pyridoxal phosphate binding"/>
    <property type="evidence" value="ECO:0007669"/>
    <property type="project" value="UniProtKB-UniRule"/>
</dbReference>
<dbReference type="InterPro" id="IPR015422">
    <property type="entry name" value="PyrdxlP-dep_Trfase_small"/>
</dbReference>
<name>A0A9W8B0N4_9FUNG</name>
<dbReference type="EC" id="2.8.1.9" evidence="4"/>
<comment type="function">
    <text evidence="4">Sulfurates the molybdenum cofactor. Sulfation of molybdenum is essential for xanthine dehydrogenase (XDH) and aldehyde oxidase (ADO) enzymes in which molybdenum cofactor is liganded by 1 oxygen and 1 sulfur atom in active form.</text>
</comment>
<dbReference type="PROSITE" id="PS51340">
    <property type="entry name" value="MOSC"/>
    <property type="match status" value="1"/>
</dbReference>
<evidence type="ECO:0000313" key="7">
    <source>
        <dbReference type="EMBL" id="KAJ1969720.1"/>
    </source>
</evidence>
<dbReference type="Gene3D" id="3.90.1150.10">
    <property type="entry name" value="Aspartate Aminotransferase, domain 1"/>
    <property type="match status" value="1"/>
</dbReference>
<dbReference type="PANTHER" id="PTHR14237">
    <property type="entry name" value="MOLYBDOPTERIN COFACTOR SULFURASE MOSC"/>
    <property type="match status" value="1"/>
</dbReference>
<evidence type="ECO:0000256" key="5">
    <source>
        <dbReference type="SAM" id="MobiDB-lite"/>
    </source>
</evidence>
<gene>
    <name evidence="7" type="ORF">IWQ62_000445</name>
</gene>
<dbReference type="PANTHER" id="PTHR14237:SF80">
    <property type="entry name" value="MOLYBDENUM COFACTOR SULFURASE"/>
    <property type="match status" value="1"/>
</dbReference>
<keyword evidence="1 4" id="KW-0808">Transferase</keyword>
<dbReference type="HAMAP" id="MF_03050">
    <property type="entry name" value="MOCOS"/>
    <property type="match status" value="1"/>
</dbReference>
<dbReference type="Pfam" id="PF03476">
    <property type="entry name" value="MOSC_N"/>
    <property type="match status" value="1"/>
</dbReference>
<comment type="similarity">
    <text evidence="4">Belongs to the class-V pyridoxal-phosphate-dependent aminotransferase family. MOCOS subfamily.</text>
</comment>
<dbReference type="InterPro" id="IPR028886">
    <property type="entry name" value="MoCo_sulfurase"/>
</dbReference>
<proteinExistence type="inferred from homology"/>
<evidence type="ECO:0000256" key="4">
    <source>
        <dbReference type="HAMAP-Rule" id="MF_03050"/>
    </source>
</evidence>
<dbReference type="Pfam" id="PF03473">
    <property type="entry name" value="MOSC"/>
    <property type="match status" value="1"/>
</dbReference>
<feature type="region of interest" description="Disordered" evidence="5">
    <location>
        <begin position="1"/>
        <end position="26"/>
    </location>
</feature>
<reference evidence="7" key="1">
    <citation type="submission" date="2022-07" db="EMBL/GenBank/DDBJ databases">
        <title>Phylogenomic reconstructions and comparative analyses of Kickxellomycotina fungi.</title>
        <authorList>
            <person name="Reynolds N.K."/>
            <person name="Stajich J.E."/>
            <person name="Barry K."/>
            <person name="Grigoriev I.V."/>
            <person name="Crous P."/>
            <person name="Smith M.E."/>
        </authorList>
    </citation>
    <scope>NUCLEOTIDE SEQUENCE</scope>
    <source>
        <strain evidence="7">RSA 1196</strain>
    </source>
</reference>
<feature type="modified residue" description="N6-(pyridoxal phosphate)lysine" evidence="4">
    <location>
        <position position="311"/>
    </location>
</feature>
<keyword evidence="2 4" id="KW-0663">Pyridoxal phosphate</keyword>
<dbReference type="SUPFAM" id="SSF50800">
    <property type="entry name" value="PK beta-barrel domain-like"/>
    <property type="match status" value="1"/>
</dbReference>
<keyword evidence="8" id="KW-1185">Reference proteome</keyword>
<dbReference type="GO" id="GO:0030151">
    <property type="term" value="F:molybdenum ion binding"/>
    <property type="evidence" value="ECO:0007669"/>
    <property type="project" value="UniProtKB-UniRule"/>
</dbReference>
<evidence type="ECO:0000256" key="2">
    <source>
        <dbReference type="ARBA" id="ARBA00022898"/>
    </source>
</evidence>
<evidence type="ECO:0000313" key="8">
    <source>
        <dbReference type="Proteomes" id="UP001150925"/>
    </source>
</evidence>
<feature type="active site" evidence="4">
    <location>
        <position position="489"/>
    </location>
</feature>
<dbReference type="InterPro" id="IPR000192">
    <property type="entry name" value="Aminotrans_V_dom"/>
</dbReference>
<feature type="domain" description="MOSC" evidence="6">
    <location>
        <begin position="706"/>
        <end position="874"/>
    </location>
</feature>
<evidence type="ECO:0000256" key="3">
    <source>
        <dbReference type="ARBA" id="ARBA00023150"/>
    </source>
</evidence>
<dbReference type="OrthoDB" id="10264306at2759"/>
<sequence>MAMPLKTNFNETVGRHTTDQIAQQPVPSQITPDFITHHQGLYYQPVDRLVTSDFSQQLDCVYLDHAGAAIPSQVVIGNFTKHITTGLFGNPHSQNPASQRTAYEIQRARTRILDYLGTDELEYSVIFTTNATAALKLAGEMFPWTAIESSTGHDIPSKGSERKQDLPIQANGSQFWYHQASHTSVVGLRNLVRESGVSCCGVTGEMVSRYLENPADFHSDDLPNPSDGTSTHLFAYPAQCNFSGARLPLDWSKKFQTIRRSDPSLDSDASISSRVWWVLLDAASYVTTSALNLAPTSSACSPDLVAMSFYKTFGFPTGLGALVVRNCLAPYVRKRYFGGGSVTATVFNEPWQAYRTLLHEKFEDGTVNFFDIIALNHAFDRWNDLWRDPSFLHPSYHVGALTVYLLRRMVELRHYNGQPLCVFYLSSDLMDTYATLSQITPALVEQWLAVHGAILNFNLRRSDQSWIGYSEVGGLAALNRIYIRAGGMCNPGALQQWLHLNAADIQSNFKQGHVCWDDRDLIGERPTGSIRLSLGWTTRFEDIHQWLQFLETHFLETCPVASTDQVEVPSAGDIRLVEITIFPIKSCHGMPLPSGQTWPLTPHGLLHDREWSLVDARTGRALSQKQYPRMCLIQPVIDRHRQRLLISAPGLPDLSLDLTIRTEEYEHLDCQVCGDQMVTHRYQRQGVTRWFSTFFGFPCYLARQISTPSRSMLVGPPVGEVSLLKFRPATDQTQPLMLFANESPFLLISQSSVQQVSEWVTQRQSPSKTVVISQDRFRANFVITGNQLAPFQEDHHRLARIGGQYFELVKPCTRCHMVCIDQDTGKGSREPFSTLSIHRRSSRGKIHFGQHLRHMAEKSALPFEVQVGASVEFLNLDESHEY</sequence>
<dbReference type="AlphaFoldDB" id="A0A9W8B0N4"/>
<dbReference type="SUPFAM" id="SSF53383">
    <property type="entry name" value="PLP-dependent transferases"/>
    <property type="match status" value="1"/>
</dbReference>
<dbReference type="Pfam" id="PF00266">
    <property type="entry name" value="Aminotran_5"/>
    <property type="match status" value="1"/>
</dbReference>
<protein>
    <recommendedName>
        <fullName evidence="4">Molybdenum cofactor sulfurase</fullName>
        <shortName evidence="4">MCS</shortName>
        <shortName evidence="4">MOS</shortName>
        <shortName evidence="4">MoCo sulfurase</shortName>
        <ecNumber evidence="4">2.8.1.9</ecNumber>
    </recommendedName>
    <alternativeName>
        <fullName evidence="4">Molybdenum cofactor sulfurtransferase</fullName>
    </alternativeName>
</protein>
<evidence type="ECO:0000256" key="1">
    <source>
        <dbReference type="ARBA" id="ARBA00022679"/>
    </source>
</evidence>
<comment type="cofactor">
    <cofactor evidence="4">
        <name>pyridoxal 5'-phosphate</name>
        <dbReference type="ChEBI" id="CHEBI:597326"/>
    </cofactor>
</comment>
<evidence type="ECO:0000259" key="6">
    <source>
        <dbReference type="PROSITE" id="PS51340"/>
    </source>
</evidence>
<dbReference type="Gene3D" id="3.40.640.10">
    <property type="entry name" value="Type I PLP-dependent aspartate aminotransferase-like (Major domain)"/>
    <property type="match status" value="1"/>
</dbReference>
<dbReference type="InterPro" id="IPR015424">
    <property type="entry name" value="PyrdxlP-dep_Trfase"/>
</dbReference>
<accession>A0A9W8B0N4</accession>
<dbReference type="InterPro" id="IPR015421">
    <property type="entry name" value="PyrdxlP-dep_Trfase_major"/>
</dbReference>
<keyword evidence="3 4" id="KW-0501">Molybdenum cofactor biosynthesis</keyword>
<dbReference type="Proteomes" id="UP001150925">
    <property type="component" value="Unassembled WGS sequence"/>
</dbReference>
<dbReference type="GO" id="GO:0008265">
    <property type="term" value="F:molybdenum cofactor sulfurtransferase activity"/>
    <property type="evidence" value="ECO:0007669"/>
    <property type="project" value="UniProtKB-UniRule"/>
</dbReference>
<dbReference type="EMBL" id="JANBPY010000029">
    <property type="protein sequence ID" value="KAJ1969720.1"/>
    <property type="molecule type" value="Genomic_DNA"/>
</dbReference>
<organism evidence="7 8">
    <name type="scientific">Dispira parvispora</name>
    <dbReference type="NCBI Taxonomy" id="1520584"/>
    <lineage>
        <taxon>Eukaryota</taxon>
        <taxon>Fungi</taxon>
        <taxon>Fungi incertae sedis</taxon>
        <taxon>Zoopagomycota</taxon>
        <taxon>Kickxellomycotina</taxon>
        <taxon>Dimargaritomycetes</taxon>
        <taxon>Dimargaritales</taxon>
        <taxon>Dimargaritaceae</taxon>
        <taxon>Dispira</taxon>
    </lineage>
</organism>
<comment type="caution">
    <text evidence="7">The sequence shown here is derived from an EMBL/GenBank/DDBJ whole genome shotgun (WGS) entry which is preliminary data.</text>
</comment>
<dbReference type="GO" id="GO:0006777">
    <property type="term" value="P:Mo-molybdopterin cofactor biosynthetic process"/>
    <property type="evidence" value="ECO:0007669"/>
    <property type="project" value="UniProtKB-UniRule"/>
</dbReference>